<evidence type="ECO:0000256" key="1">
    <source>
        <dbReference type="SAM" id="MobiDB-lite"/>
    </source>
</evidence>
<keyword evidence="4" id="KW-1185">Reference proteome</keyword>
<evidence type="ECO:0000313" key="3">
    <source>
        <dbReference type="EMBL" id="MFC5496172.1"/>
    </source>
</evidence>
<gene>
    <name evidence="3" type="ORF">ACFPOE_01380</name>
</gene>
<feature type="compositionally biased region" description="Low complexity" evidence="1">
    <location>
        <begin position="134"/>
        <end position="148"/>
    </location>
</feature>
<feature type="region of interest" description="Disordered" evidence="1">
    <location>
        <begin position="1"/>
        <end position="20"/>
    </location>
</feature>
<keyword evidence="2" id="KW-0732">Signal</keyword>
<dbReference type="SUPFAM" id="SSF117074">
    <property type="entry name" value="Hypothetical protein PA1324"/>
    <property type="match status" value="1"/>
</dbReference>
<accession>A0ABW0NB33</accession>
<sequence>MKPGAATAQPSRQPRSRSTGPLPALALALAAALSFAALAPAAVNAQEAGTTPPAYVDRVLETGPQANQAPEGEPETINSEGWARSLRLDYSLSSQKGPSSSLSRAIQFSGYLDTPNYGALSVSGSLNSQQIDASGPDRGSSSSSGRGSWRVDQRAMPLDAGWYGDHSAGDISTASPPLARSLGRVFLPFIPISGLAGHWYRGEDIDLNAASGNPGLFTGIDVNGFSPAAGRVSSAGGQMQLAGQRNGLSRTEAAVEVVDAHNVSEAGSASGLSARSLWTALAWEGAAPWATTFTPGRTDPIPLRSGGLRVQGNWMESSSNGGDRAAGGWLDAAWRTDWLQNSGGIYYLQPNLRWGSSTMASDLKGAYWRADTSARRWNLGWTLEASASVSGLSGRSVFGNVYGRYSLDKRNMFGATLSLRNGNGSGQSVQLSWDHTSDWGQTQWRGNVQHAGAIRTLFAGVDQAWAVPLPFALSTSLGLEQSRSDSGVTASVRSWGLLAAYAPSSQLSVDASVRGAHGATSDALNANIGISWRYNLNWSLIGRYTEARGQDPQSAQIVSALTAATLEPVIPTPASRSLQLILRYEDRAGTVSAPLGGAPGVGAGSVNGTVFFDADSNGRRDASEAGTPNITVVLDRRFVARTDAQGRYEFPWVAAGAHVLQIQTDNVPLPWGPVQRDPVAVSVVVRSTTTTDFPLQRER</sequence>
<comment type="caution">
    <text evidence="3">The sequence shown here is derived from an EMBL/GenBank/DDBJ whole genome shotgun (WGS) entry which is preliminary data.</text>
</comment>
<feature type="region of interest" description="Disordered" evidence="1">
    <location>
        <begin position="128"/>
        <end position="151"/>
    </location>
</feature>
<feature type="signal peptide" evidence="2">
    <location>
        <begin position="1"/>
        <end position="45"/>
    </location>
</feature>
<reference evidence="4" key="1">
    <citation type="journal article" date="2019" name="Int. J. Syst. Evol. Microbiol.">
        <title>The Global Catalogue of Microorganisms (GCM) 10K type strain sequencing project: providing services to taxonomists for standard genome sequencing and annotation.</title>
        <authorList>
            <consortium name="The Broad Institute Genomics Platform"/>
            <consortium name="The Broad Institute Genome Sequencing Center for Infectious Disease"/>
            <person name="Wu L."/>
            <person name="Ma J."/>
        </authorList>
    </citation>
    <scope>NUCLEOTIDE SEQUENCE [LARGE SCALE GENOMIC DNA]</scope>
    <source>
        <strain evidence="4">CCUG 57401</strain>
    </source>
</reference>
<dbReference type="Gene3D" id="2.60.40.10">
    <property type="entry name" value="Immunoglobulins"/>
    <property type="match status" value="1"/>
</dbReference>
<dbReference type="Proteomes" id="UP001596037">
    <property type="component" value="Unassembled WGS sequence"/>
</dbReference>
<proteinExistence type="predicted"/>
<dbReference type="EMBL" id="JBHSMF010000002">
    <property type="protein sequence ID" value="MFC5496172.1"/>
    <property type="molecule type" value="Genomic_DNA"/>
</dbReference>
<evidence type="ECO:0000256" key="2">
    <source>
        <dbReference type="SAM" id="SignalP"/>
    </source>
</evidence>
<name>A0ABW0NB33_9BURK</name>
<organism evidence="3 4">
    <name type="scientific">Caenimonas terrae</name>
    <dbReference type="NCBI Taxonomy" id="696074"/>
    <lineage>
        <taxon>Bacteria</taxon>
        <taxon>Pseudomonadati</taxon>
        <taxon>Pseudomonadota</taxon>
        <taxon>Betaproteobacteria</taxon>
        <taxon>Burkholderiales</taxon>
        <taxon>Comamonadaceae</taxon>
        <taxon>Caenimonas</taxon>
    </lineage>
</organism>
<protein>
    <recommendedName>
        <fullName evidence="5">SD-repeat containing protein B domain-containing protein</fullName>
    </recommendedName>
</protein>
<evidence type="ECO:0008006" key="5">
    <source>
        <dbReference type="Google" id="ProtNLM"/>
    </source>
</evidence>
<feature type="compositionally biased region" description="Polar residues" evidence="1">
    <location>
        <begin position="8"/>
        <end position="19"/>
    </location>
</feature>
<dbReference type="RefSeq" id="WP_376848203.1">
    <property type="nucleotide sequence ID" value="NZ_JBHSMF010000002.1"/>
</dbReference>
<feature type="chain" id="PRO_5047540107" description="SD-repeat containing protein B domain-containing protein" evidence="2">
    <location>
        <begin position="46"/>
        <end position="699"/>
    </location>
</feature>
<dbReference type="InterPro" id="IPR013783">
    <property type="entry name" value="Ig-like_fold"/>
</dbReference>
<evidence type="ECO:0000313" key="4">
    <source>
        <dbReference type="Proteomes" id="UP001596037"/>
    </source>
</evidence>